<comment type="caution">
    <text evidence="2">The sequence shown here is derived from an EMBL/GenBank/DDBJ whole genome shotgun (WGS) entry which is preliminary data.</text>
</comment>
<dbReference type="PANTHER" id="PTHR33492">
    <property type="entry name" value="OSJNBA0043A12.37 PROTEIN-RELATED"/>
    <property type="match status" value="1"/>
</dbReference>
<dbReference type="OrthoDB" id="1843873at2759"/>
<name>A0A8K0MW64_COCNU</name>
<dbReference type="Proteomes" id="UP000797356">
    <property type="component" value="Chromosome 1"/>
</dbReference>
<proteinExistence type="predicted"/>
<reference evidence="2" key="1">
    <citation type="journal article" date="2017" name="Gigascience">
        <title>The genome draft of coconut (Cocos nucifera).</title>
        <authorList>
            <person name="Xiao Y."/>
            <person name="Xu P."/>
            <person name="Fan H."/>
            <person name="Baudouin L."/>
            <person name="Xia W."/>
            <person name="Bocs S."/>
            <person name="Xu J."/>
            <person name="Li Q."/>
            <person name="Guo A."/>
            <person name="Zhou L."/>
            <person name="Li J."/>
            <person name="Wu Y."/>
            <person name="Ma Z."/>
            <person name="Armero A."/>
            <person name="Issali A.E."/>
            <person name="Liu N."/>
            <person name="Peng M."/>
            <person name="Yang Y."/>
        </authorList>
    </citation>
    <scope>NUCLEOTIDE SEQUENCE</scope>
    <source>
        <tissue evidence="2">Spear leaf of Hainan Tall coconut</tissue>
    </source>
</reference>
<gene>
    <name evidence="2" type="ORF">COCNU_01G020990</name>
</gene>
<dbReference type="Pfam" id="PF13837">
    <property type="entry name" value="Myb_DNA-bind_4"/>
    <property type="match status" value="1"/>
</dbReference>
<evidence type="ECO:0000313" key="2">
    <source>
        <dbReference type="EMBL" id="KAG1328165.1"/>
    </source>
</evidence>
<keyword evidence="3" id="KW-1185">Reference proteome</keyword>
<dbReference type="InterPro" id="IPR044822">
    <property type="entry name" value="Myb_DNA-bind_4"/>
</dbReference>
<organism evidence="2 3">
    <name type="scientific">Cocos nucifera</name>
    <name type="common">Coconut palm</name>
    <dbReference type="NCBI Taxonomy" id="13894"/>
    <lineage>
        <taxon>Eukaryota</taxon>
        <taxon>Viridiplantae</taxon>
        <taxon>Streptophyta</taxon>
        <taxon>Embryophyta</taxon>
        <taxon>Tracheophyta</taxon>
        <taxon>Spermatophyta</taxon>
        <taxon>Magnoliopsida</taxon>
        <taxon>Liliopsida</taxon>
        <taxon>Arecaceae</taxon>
        <taxon>Arecoideae</taxon>
        <taxon>Cocoseae</taxon>
        <taxon>Attaleinae</taxon>
        <taxon>Cocos</taxon>
    </lineage>
</organism>
<evidence type="ECO:0000313" key="3">
    <source>
        <dbReference type="Proteomes" id="UP000797356"/>
    </source>
</evidence>
<evidence type="ECO:0000259" key="1">
    <source>
        <dbReference type="Pfam" id="PF13837"/>
    </source>
</evidence>
<accession>A0A8K0MW64</accession>
<dbReference type="Gene3D" id="1.10.10.60">
    <property type="entry name" value="Homeodomain-like"/>
    <property type="match status" value="1"/>
</dbReference>
<dbReference type="EMBL" id="CM017872">
    <property type="protein sequence ID" value="KAG1328165.1"/>
    <property type="molecule type" value="Genomic_DNA"/>
</dbReference>
<reference evidence="2" key="2">
    <citation type="submission" date="2019-07" db="EMBL/GenBank/DDBJ databases">
        <authorList>
            <person name="Yang Y."/>
            <person name="Bocs S."/>
            <person name="Baudouin L."/>
        </authorList>
    </citation>
    <scope>NUCLEOTIDE SEQUENCE</scope>
    <source>
        <tissue evidence="2">Spear leaf of Hainan Tall coconut</tissue>
    </source>
</reference>
<protein>
    <submittedName>
        <fullName evidence="2">Putative trihelix transcription factor ASR3</fullName>
    </submittedName>
</protein>
<dbReference type="PANTHER" id="PTHR33492:SF11">
    <property type="entry name" value="OS04G0670900 PROTEIN"/>
    <property type="match status" value="1"/>
</dbReference>
<dbReference type="AlphaFoldDB" id="A0A8K0MW64"/>
<sequence>MTAKRLEDECRANGCNSSFGSATVCFAEQRWKWVENYCWNNACLRNQNQCNDKWDNLLHDYKKVCNYEARSMVSVVDSAVRDRPFYWAMEWHQWNSKR</sequence>
<feature type="domain" description="Myb/SANT-like DNA-binding" evidence="1">
    <location>
        <begin position="28"/>
        <end position="89"/>
    </location>
</feature>